<dbReference type="RefSeq" id="WP_349136935.1">
    <property type="nucleotide sequence ID" value="NZ_JBBMFF010000269.1"/>
</dbReference>
<reference evidence="1 2" key="1">
    <citation type="submission" date="2024-03" db="EMBL/GenBank/DDBJ databases">
        <title>Human intestinal bacterial collection.</title>
        <authorList>
            <person name="Pauvert C."/>
            <person name="Hitch T.C.A."/>
            <person name="Clavel T."/>
        </authorList>
    </citation>
    <scope>NUCLEOTIDE SEQUENCE [LARGE SCALE GENOMIC DNA]</scope>
    <source>
        <strain evidence="1 2">CLA-AA-H192</strain>
    </source>
</reference>
<protein>
    <recommendedName>
        <fullName evidence="3">N-acetyltransferase domain-containing protein</fullName>
    </recommendedName>
</protein>
<evidence type="ECO:0008006" key="3">
    <source>
        <dbReference type="Google" id="ProtNLM"/>
    </source>
</evidence>
<gene>
    <name evidence="1" type="ORF">WMO66_13535</name>
</gene>
<dbReference type="Gene3D" id="3.40.630.30">
    <property type="match status" value="1"/>
</dbReference>
<dbReference type="InterPro" id="IPR016181">
    <property type="entry name" value="Acyl_CoA_acyltransferase"/>
</dbReference>
<accession>A0ABV1GA44</accession>
<evidence type="ECO:0000313" key="1">
    <source>
        <dbReference type="EMBL" id="MEQ2512250.1"/>
    </source>
</evidence>
<evidence type="ECO:0000313" key="2">
    <source>
        <dbReference type="Proteomes" id="UP001491552"/>
    </source>
</evidence>
<keyword evidence="2" id="KW-1185">Reference proteome</keyword>
<proteinExistence type="predicted"/>
<sequence>MKDIPVFSCPDGIATLILREVPFRGEGYILVRGVFGTLEGLLAECAGFCRAAGAERLFAAGEADFSGYPAAIRILGRSAPRESLLPAPEAVRLVPVTEKTAADWAREYNARFRAVPAAESCSPAEERALAAGGEALWIWDGAERIGLGRVRGSELLAVAALQPGAGERCVRALAARCAGPEVRLTCAEENGRAMRLYDRLGFSRGAEERVWFSI</sequence>
<dbReference type="Proteomes" id="UP001491552">
    <property type="component" value="Unassembled WGS sequence"/>
</dbReference>
<comment type="caution">
    <text evidence="1">The sequence shown here is derived from an EMBL/GenBank/DDBJ whole genome shotgun (WGS) entry which is preliminary data.</text>
</comment>
<dbReference type="SUPFAM" id="SSF55729">
    <property type="entry name" value="Acyl-CoA N-acyltransferases (Nat)"/>
    <property type="match status" value="1"/>
</dbReference>
<name>A0ABV1GA44_9FIRM</name>
<organism evidence="1 2">
    <name type="scientific">Faecousia intestinalis</name>
    <dbReference type="NCBI Taxonomy" id="3133167"/>
    <lineage>
        <taxon>Bacteria</taxon>
        <taxon>Bacillati</taxon>
        <taxon>Bacillota</taxon>
        <taxon>Clostridia</taxon>
        <taxon>Eubacteriales</taxon>
        <taxon>Oscillospiraceae</taxon>
        <taxon>Faecousia</taxon>
    </lineage>
</organism>
<dbReference type="EMBL" id="JBBMFF010000269">
    <property type="protein sequence ID" value="MEQ2512250.1"/>
    <property type="molecule type" value="Genomic_DNA"/>
</dbReference>